<feature type="region of interest" description="Disordered" evidence="1">
    <location>
        <begin position="149"/>
        <end position="170"/>
    </location>
</feature>
<accession>B9SM33</accession>
<organism evidence="2 3">
    <name type="scientific">Ricinus communis</name>
    <name type="common">Castor bean</name>
    <dbReference type="NCBI Taxonomy" id="3988"/>
    <lineage>
        <taxon>Eukaryota</taxon>
        <taxon>Viridiplantae</taxon>
        <taxon>Streptophyta</taxon>
        <taxon>Embryophyta</taxon>
        <taxon>Tracheophyta</taxon>
        <taxon>Spermatophyta</taxon>
        <taxon>Magnoliopsida</taxon>
        <taxon>eudicotyledons</taxon>
        <taxon>Gunneridae</taxon>
        <taxon>Pentapetalae</taxon>
        <taxon>rosids</taxon>
        <taxon>fabids</taxon>
        <taxon>Malpighiales</taxon>
        <taxon>Euphorbiaceae</taxon>
        <taxon>Acalyphoideae</taxon>
        <taxon>Acalypheae</taxon>
        <taxon>Ricinus</taxon>
    </lineage>
</organism>
<evidence type="ECO:0000313" key="2">
    <source>
        <dbReference type="EMBL" id="EEF35352.1"/>
    </source>
</evidence>
<feature type="compositionally biased region" description="Polar residues" evidence="1">
    <location>
        <begin position="156"/>
        <end position="170"/>
    </location>
</feature>
<dbReference type="InParanoid" id="B9SM33"/>
<name>B9SM33_RICCO</name>
<dbReference type="EMBL" id="EQ974024">
    <property type="protein sequence ID" value="EEF35352.1"/>
    <property type="molecule type" value="Genomic_DNA"/>
</dbReference>
<dbReference type="AlphaFoldDB" id="B9SM33"/>
<evidence type="ECO:0000313" key="3">
    <source>
        <dbReference type="Proteomes" id="UP000008311"/>
    </source>
</evidence>
<proteinExistence type="predicted"/>
<gene>
    <name evidence="2" type="ORF">RCOM_0834210</name>
</gene>
<dbReference type="Proteomes" id="UP000008311">
    <property type="component" value="Unassembled WGS sequence"/>
</dbReference>
<reference evidence="3" key="1">
    <citation type="journal article" date="2010" name="Nat. Biotechnol.">
        <title>Draft genome sequence of the oilseed species Ricinus communis.</title>
        <authorList>
            <person name="Chan A.P."/>
            <person name="Crabtree J."/>
            <person name="Zhao Q."/>
            <person name="Lorenzi H."/>
            <person name="Orvis J."/>
            <person name="Puiu D."/>
            <person name="Melake-Berhan A."/>
            <person name="Jones K.M."/>
            <person name="Redman J."/>
            <person name="Chen G."/>
            <person name="Cahoon E.B."/>
            <person name="Gedil M."/>
            <person name="Stanke M."/>
            <person name="Haas B.J."/>
            <person name="Wortman J.R."/>
            <person name="Fraser-Liggett C.M."/>
            <person name="Ravel J."/>
            <person name="Rabinowicz P.D."/>
        </authorList>
    </citation>
    <scope>NUCLEOTIDE SEQUENCE [LARGE SCALE GENOMIC DNA]</scope>
    <source>
        <strain evidence="3">cv. Hale</strain>
    </source>
</reference>
<keyword evidence="3" id="KW-1185">Reference proteome</keyword>
<evidence type="ECO:0000256" key="1">
    <source>
        <dbReference type="SAM" id="MobiDB-lite"/>
    </source>
</evidence>
<protein>
    <submittedName>
        <fullName evidence="2">Uncharacterized protein</fullName>
    </submittedName>
</protein>
<sequence>MEFNSNNAWLSVTMGTPKVAKSTSIIDPNLRHIYRWKAYTICARGDSFGIVQKTEVFFMHCMQKNIKVALGRFLASHLQSITTQPNENILIRSLVTKIATYLKVFDPKDITFKLLPQSDAEVLNLHTLVKMELIKKHDLNDEDFRQGEDIAHKRSNPSSAPMNEGPTLNL</sequence>